<sequence length="357" mass="38300">MPPASTPHHAPFRLLDLPPELQAEVLAHVSALPSANVNAAARTCQAWNARLTPALYAALEVDRTNRRAVFAGLGLDFLSAPELESRTTEAGPGGNGAAAYAPHQPPPKLGKLAHTTRISLRDVPAAQALAEALFTYPALSGALDELTFSASLFRYLVRSGMAAFGRPRSGAAFLGETLVARLRPKVLRIEYPPPQGTLAANIFDPVLLTRVLAVLVAEWAPARIDFIGVGTDLPPVLGAHTRVFCLPCAGRKRNERVWGENAGCATHGGLVRWHLRRLFGPGAREDLLEAIDEGADPTDDGDIQPDGVPSAADARVEYWNVPCLAALDRDAFLDDTFKSWPPECDIEGRIDFFAEGA</sequence>
<feature type="region of interest" description="Disordered" evidence="1">
    <location>
        <begin position="84"/>
        <end position="106"/>
    </location>
</feature>
<protein>
    <recommendedName>
        <fullName evidence="4">F-box domain-containing protein</fullName>
    </recommendedName>
</protein>
<dbReference type="Proteomes" id="UP000473826">
    <property type="component" value="Unassembled WGS sequence"/>
</dbReference>
<name>A0A7D8UZK7_VANHU</name>
<evidence type="ECO:0000313" key="3">
    <source>
        <dbReference type="Proteomes" id="UP000473826"/>
    </source>
</evidence>
<accession>A0A7D8UZK7</accession>
<dbReference type="AlphaFoldDB" id="A0A7D8UZK7"/>
<organism evidence="2 3">
    <name type="scientific">Vanrija humicola</name>
    <name type="common">Yeast</name>
    <name type="synonym">Cryptococcus humicola</name>
    <dbReference type="NCBI Taxonomy" id="5417"/>
    <lineage>
        <taxon>Eukaryota</taxon>
        <taxon>Fungi</taxon>
        <taxon>Dikarya</taxon>
        <taxon>Basidiomycota</taxon>
        <taxon>Agaricomycotina</taxon>
        <taxon>Tremellomycetes</taxon>
        <taxon>Trichosporonales</taxon>
        <taxon>Trichosporonaceae</taxon>
        <taxon>Vanrija</taxon>
    </lineage>
</organism>
<gene>
    <name evidence="2" type="ORF">VHUM_02117</name>
</gene>
<keyword evidence="3" id="KW-1185">Reference proteome</keyword>
<dbReference type="EMBL" id="QKWK01000005">
    <property type="protein sequence ID" value="TXT10612.1"/>
    <property type="molecule type" value="Genomic_DNA"/>
</dbReference>
<evidence type="ECO:0000256" key="1">
    <source>
        <dbReference type="SAM" id="MobiDB-lite"/>
    </source>
</evidence>
<dbReference type="OrthoDB" id="2593944at2759"/>
<reference evidence="2 3" key="1">
    <citation type="journal article" date="2019" name="PLoS Genet.">
        <title>Convergent evolution of linked mating-type loci in basidiomycete fungi.</title>
        <authorList>
            <person name="Sun S."/>
            <person name="Coelho M.A."/>
            <person name="Heitman J."/>
            <person name="Nowrousian M."/>
        </authorList>
    </citation>
    <scope>NUCLEOTIDE SEQUENCE [LARGE SCALE GENOMIC DNA]</scope>
    <source>
        <strain evidence="2 3">CBS 4282</strain>
    </source>
</reference>
<proteinExistence type="predicted"/>
<evidence type="ECO:0008006" key="4">
    <source>
        <dbReference type="Google" id="ProtNLM"/>
    </source>
</evidence>
<comment type="caution">
    <text evidence="2">The sequence shown here is derived from an EMBL/GenBank/DDBJ whole genome shotgun (WGS) entry which is preliminary data.</text>
</comment>
<evidence type="ECO:0000313" key="2">
    <source>
        <dbReference type="EMBL" id="TXT10612.1"/>
    </source>
</evidence>